<keyword evidence="3" id="KW-1185">Reference proteome</keyword>
<dbReference type="OrthoDB" id="4360875at2759"/>
<reference evidence="2 3" key="1">
    <citation type="submission" date="2016-07" db="EMBL/GenBank/DDBJ databases">
        <title>Pervasive Adenine N6-methylation of Active Genes in Fungi.</title>
        <authorList>
            <consortium name="DOE Joint Genome Institute"/>
            <person name="Mondo S.J."/>
            <person name="Dannebaum R.O."/>
            <person name="Kuo R.C."/>
            <person name="Labutti K."/>
            <person name="Haridas S."/>
            <person name="Kuo A."/>
            <person name="Salamov A."/>
            <person name="Ahrendt S.R."/>
            <person name="Lipzen A."/>
            <person name="Sullivan W."/>
            <person name="Andreopoulos W.B."/>
            <person name="Clum A."/>
            <person name="Lindquist E."/>
            <person name="Daum C."/>
            <person name="Ramamoorthy G.K."/>
            <person name="Gryganskyi A."/>
            <person name="Culley D."/>
            <person name="Magnuson J.K."/>
            <person name="James T.Y."/>
            <person name="O'Malley M.A."/>
            <person name="Stajich J.E."/>
            <person name="Spatafora J.W."/>
            <person name="Visel A."/>
            <person name="Grigoriev I.V."/>
        </authorList>
    </citation>
    <scope>NUCLEOTIDE SEQUENCE [LARGE SCALE GENOMIC DNA]</scope>
    <source>
        <strain evidence="2 3">CBS 115471</strain>
    </source>
</reference>
<dbReference type="EMBL" id="MCFA01000135">
    <property type="protein sequence ID" value="ORY04453.1"/>
    <property type="molecule type" value="Genomic_DNA"/>
</dbReference>
<proteinExistence type="predicted"/>
<accession>A0A1Y1Z2C2</accession>
<evidence type="ECO:0000313" key="2">
    <source>
        <dbReference type="EMBL" id="ORY04453.1"/>
    </source>
</evidence>
<dbReference type="AlphaFoldDB" id="A0A1Y1Z2C2"/>
<protein>
    <submittedName>
        <fullName evidence="2">Uncharacterized protein</fullName>
    </submittedName>
</protein>
<evidence type="ECO:0000256" key="1">
    <source>
        <dbReference type="SAM" id="MobiDB-lite"/>
    </source>
</evidence>
<organism evidence="2 3">
    <name type="scientific">Clohesyomyces aquaticus</name>
    <dbReference type="NCBI Taxonomy" id="1231657"/>
    <lineage>
        <taxon>Eukaryota</taxon>
        <taxon>Fungi</taxon>
        <taxon>Dikarya</taxon>
        <taxon>Ascomycota</taxon>
        <taxon>Pezizomycotina</taxon>
        <taxon>Dothideomycetes</taxon>
        <taxon>Pleosporomycetidae</taxon>
        <taxon>Pleosporales</taxon>
        <taxon>Lindgomycetaceae</taxon>
        <taxon>Clohesyomyces</taxon>
    </lineage>
</organism>
<evidence type="ECO:0000313" key="3">
    <source>
        <dbReference type="Proteomes" id="UP000193144"/>
    </source>
</evidence>
<sequence length="212" mass="23097">MKMSNPTSQPPNPETCNCWAQLVRIISQIEAPFAPPSGPQTQPHNQESSSRHQQHQHILTRNLPLDERLVLGEALVNQWELLNGCTRSTSHLRPALLRFVCDAVERMLTLYELFLSSSLSSSAAGEDPLSGGGARASVGALEFDEEDDIRAVAHAALSWSVVRLGAVLQDVEEESQGFGAAELREAGHERVKELTGRTLRLLGQVERIGGSG</sequence>
<gene>
    <name evidence="2" type="ORF">BCR34DRAFT_56188</name>
</gene>
<dbReference type="Proteomes" id="UP000193144">
    <property type="component" value="Unassembled WGS sequence"/>
</dbReference>
<feature type="region of interest" description="Disordered" evidence="1">
    <location>
        <begin position="32"/>
        <end position="58"/>
    </location>
</feature>
<name>A0A1Y1Z2C2_9PLEO</name>
<comment type="caution">
    <text evidence="2">The sequence shown here is derived from an EMBL/GenBank/DDBJ whole genome shotgun (WGS) entry which is preliminary data.</text>
</comment>